<evidence type="ECO:0000256" key="9">
    <source>
        <dbReference type="ARBA" id="ARBA00023136"/>
    </source>
</evidence>
<evidence type="ECO:0000259" key="11">
    <source>
        <dbReference type="Pfam" id="PF03600"/>
    </source>
</evidence>
<evidence type="ECO:0000256" key="8">
    <source>
        <dbReference type="ARBA" id="ARBA00022989"/>
    </source>
</evidence>
<dbReference type="AlphaFoldDB" id="A0A543HX17"/>
<comment type="caution">
    <text evidence="12">The sequence shown here is derived from an EMBL/GenBank/DDBJ whole genome shotgun (WGS) entry which is preliminary data.</text>
</comment>
<dbReference type="PANTHER" id="PTHR43302">
    <property type="entry name" value="TRANSPORTER ARSB-RELATED"/>
    <property type="match status" value="1"/>
</dbReference>
<dbReference type="RefSeq" id="WP_141844873.1">
    <property type="nucleotide sequence ID" value="NZ_VFPM01000002.1"/>
</dbReference>
<comment type="similarity">
    <text evidence="2">Belongs to the ArsB family.</text>
</comment>
<dbReference type="Proteomes" id="UP000316747">
    <property type="component" value="Unassembled WGS sequence"/>
</dbReference>
<dbReference type="OrthoDB" id="9774335at2"/>
<evidence type="ECO:0000313" key="12">
    <source>
        <dbReference type="EMBL" id="TQM62852.1"/>
    </source>
</evidence>
<keyword evidence="6 10" id="KW-0812">Transmembrane</keyword>
<reference evidence="12 13" key="1">
    <citation type="submission" date="2019-06" db="EMBL/GenBank/DDBJ databases">
        <title>Genome sequencing of plant associated microbes to promote plant fitness in Sorghum bicolor and Oryza sativa.</title>
        <authorList>
            <person name="Coleman-Derr D."/>
        </authorList>
    </citation>
    <scope>NUCLEOTIDE SEQUENCE [LARGE SCALE GENOMIC DNA]</scope>
    <source>
        <strain evidence="12 13">KV-663</strain>
    </source>
</reference>
<keyword evidence="7" id="KW-0059">Arsenical resistance</keyword>
<feature type="transmembrane region" description="Helical" evidence="10">
    <location>
        <begin position="266"/>
        <end position="289"/>
    </location>
</feature>
<evidence type="ECO:0000256" key="10">
    <source>
        <dbReference type="SAM" id="Phobius"/>
    </source>
</evidence>
<feature type="transmembrane region" description="Helical" evidence="10">
    <location>
        <begin position="12"/>
        <end position="37"/>
    </location>
</feature>
<dbReference type="GO" id="GO:0005886">
    <property type="term" value="C:plasma membrane"/>
    <property type="evidence" value="ECO:0007669"/>
    <property type="project" value="UniProtKB-SubCell"/>
</dbReference>
<feature type="transmembrane region" description="Helical" evidence="10">
    <location>
        <begin position="340"/>
        <end position="361"/>
    </location>
</feature>
<evidence type="ECO:0000256" key="4">
    <source>
        <dbReference type="ARBA" id="ARBA00022448"/>
    </source>
</evidence>
<keyword evidence="8 10" id="KW-1133">Transmembrane helix</keyword>
<feature type="transmembrane region" description="Helical" evidence="10">
    <location>
        <begin position="136"/>
        <end position="155"/>
    </location>
</feature>
<feature type="transmembrane region" description="Helical" evidence="10">
    <location>
        <begin position="199"/>
        <end position="218"/>
    </location>
</feature>
<dbReference type="InterPro" id="IPR004680">
    <property type="entry name" value="Cit_transptr-like_dom"/>
</dbReference>
<evidence type="ECO:0000256" key="7">
    <source>
        <dbReference type="ARBA" id="ARBA00022849"/>
    </source>
</evidence>
<dbReference type="EMBL" id="VFPM01000002">
    <property type="protein sequence ID" value="TQM62852.1"/>
    <property type="molecule type" value="Genomic_DNA"/>
</dbReference>
<feature type="domain" description="Citrate transporter-like" evidence="11">
    <location>
        <begin position="12"/>
        <end position="289"/>
    </location>
</feature>
<dbReference type="PRINTS" id="PR00758">
    <property type="entry name" value="ARSENICPUMP"/>
</dbReference>
<proteinExistence type="inferred from homology"/>
<gene>
    <name evidence="12" type="ORF">FBY41_2894</name>
</gene>
<sequence>MTDLTVLAERVLPVLAFLIAITVVAEICDLAGVFDEAAHLAARAARGRVLVLWLLVVVLAGVSTILLSLDTTAVLLTPVAVTVASQVGVPPLAFAMTTLWLANTASLLLPVSNLTNLLALHHFTALGLSVNEYVALMWPPALVAIVLTVVVLWLLHRRDLRGRYEKPPKAEPHDRTLMIVSAVVAALLAPAFVSGITPAWPAIAAALVLLAVTALRAPMLLKRISVPWKAALGVAVLFVVVDLALAAGLGPWLTEVVGGGTAAPDLLRLSSIGAVSANAINNLPAYLALEVTAEHSPERLAALLVGVNAGPLVTVWGSLATILWAQRARAAGLTVSWRRLGATGLLCAVVVVTGATLALALTA</sequence>
<feature type="transmembrane region" description="Helical" evidence="10">
    <location>
        <begin position="49"/>
        <end position="69"/>
    </location>
</feature>
<feature type="transmembrane region" description="Helical" evidence="10">
    <location>
        <begin position="301"/>
        <end position="325"/>
    </location>
</feature>
<comment type="subcellular location">
    <subcellularLocation>
        <location evidence="1">Cell membrane</location>
        <topology evidence="1">Multi-pass membrane protein</topology>
    </subcellularLocation>
</comment>
<evidence type="ECO:0000256" key="5">
    <source>
        <dbReference type="ARBA" id="ARBA00022475"/>
    </source>
</evidence>
<keyword evidence="5" id="KW-1003">Cell membrane</keyword>
<keyword evidence="13" id="KW-1185">Reference proteome</keyword>
<dbReference type="GO" id="GO:0015105">
    <property type="term" value="F:arsenite transmembrane transporter activity"/>
    <property type="evidence" value="ECO:0007669"/>
    <property type="project" value="InterPro"/>
</dbReference>
<evidence type="ECO:0000256" key="2">
    <source>
        <dbReference type="ARBA" id="ARBA00006433"/>
    </source>
</evidence>
<keyword evidence="9 10" id="KW-0472">Membrane</keyword>
<organism evidence="12 13">
    <name type="scientific">Humibacillus xanthopallidus</name>
    <dbReference type="NCBI Taxonomy" id="412689"/>
    <lineage>
        <taxon>Bacteria</taxon>
        <taxon>Bacillati</taxon>
        <taxon>Actinomycetota</taxon>
        <taxon>Actinomycetes</taxon>
        <taxon>Micrococcales</taxon>
        <taxon>Intrasporangiaceae</taxon>
        <taxon>Humibacillus</taxon>
    </lineage>
</organism>
<feature type="transmembrane region" description="Helical" evidence="10">
    <location>
        <begin position="230"/>
        <end position="254"/>
    </location>
</feature>
<evidence type="ECO:0000256" key="3">
    <source>
        <dbReference type="ARBA" id="ARBA00009843"/>
    </source>
</evidence>
<feature type="transmembrane region" description="Helical" evidence="10">
    <location>
        <begin position="176"/>
        <end position="193"/>
    </location>
</feature>
<evidence type="ECO:0000256" key="6">
    <source>
        <dbReference type="ARBA" id="ARBA00022692"/>
    </source>
</evidence>
<name>A0A543HX17_9MICO</name>
<dbReference type="Pfam" id="PF03600">
    <property type="entry name" value="CitMHS"/>
    <property type="match status" value="1"/>
</dbReference>
<protein>
    <submittedName>
        <fullName evidence="12">Arsenite efflux membrane protein ArsB</fullName>
    </submittedName>
</protein>
<accession>A0A543HX17</accession>
<keyword evidence="4" id="KW-0813">Transport</keyword>
<comment type="similarity">
    <text evidence="3">Belongs to the CitM (TC 2.A.11) transporter family.</text>
</comment>
<evidence type="ECO:0000313" key="13">
    <source>
        <dbReference type="Proteomes" id="UP000316747"/>
    </source>
</evidence>
<dbReference type="GO" id="GO:0046685">
    <property type="term" value="P:response to arsenic-containing substance"/>
    <property type="evidence" value="ECO:0007669"/>
    <property type="project" value="UniProtKB-KW"/>
</dbReference>
<feature type="transmembrane region" description="Helical" evidence="10">
    <location>
        <begin position="75"/>
        <end position="95"/>
    </location>
</feature>
<evidence type="ECO:0000256" key="1">
    <source>
        <dbReference type="ARBA" id="ARBA00004651"/>
    </source>
</evidence>
<dbReference type="InterPro" id="IPR000802">
    <property type="entry name" value="Arsenical_pump_ArsB"/>
</dbReference>
<dbReference type="PANTHER" id="PTHR43302:SF5">
    <property type="entry name" value="TRANSPORTER ARSB-RELATED"/>
    <property type="match status" value="1"/>
</dbReference>